<dbReference type="GO" id="GO:0016810">
    <property type="term" value="F:hydrolase activity, acting on carbon-nitrogen (but not peptide) bonds"/>
    <property type="evidence" value="ECO:0007669"/>
    <property type="project" value="TreeGrafter"/>
</dbReference>
<protein>
    <submittedName>
        <fullName evidence="2">Linear amide C-N hydrolase</fullName>
    </submittedName>
</protein>
<gene>
    <name evidence="2" type="ORF">HHU12_32330</name>
</gene>
<dbReference type="InterPro" id="IPR005079">
    <property type="entry name" value="Peptidase_C45_hydrolase"/>
</dbReference>
<dbReference type="Proteomes" id="UP000576082">
    <property type="component" value="Unassembled WGS sequence"/>
</dbReference>
<proteinExistence type="predicted"/>
<keyword evidence="2" id="KW-0378">Hydrolase</keyword>
<organism evidence="2 3">
    <name type="scientific">Flammeovirga aprica JL-4</name>
    <dbReference type="NCBI Taxonomy" id="694437"/>
    <lineage>
        <taxon>Bacteria</taxon>
        <taxon>Pseudomonadati</taxon>
        <taxon>Bacteroidota</taxon>
        <taxon>Cytophagia</taxon>
        <taxon>Cytophagales</taxon>
        <taxon>Flammeovirgaceae</taxon>
        <taxon>Flammeovirga</taxon>
    </lineage>
</organism>
<dbReference type="Pfam" id="PF03417">
    <property type="entry name" value="AAT"/>
    <property type="match status" value="1"/>
</dbReference>
<keyword evidence="3" id="KW-1185">Reference proteome</keyword>
<reference evidence="2 3" key="1">
    <citation type="submission" date="2020-04" db="EMBL/GenBank/DDBJ databases">
        <title>Flammeovirga sp. SR4, a novel species isolated from seawater.</title>
        <authorList>
            <person name="Wang X."/>
        </authorList>
    </citation>
    <scope>NUCLEOTIDE SEQUENCE [LARGE SCALE GENOMIC DNA]</scope>
    <source>
        <strain evidence="2 3">ATCC 23126</strain>
    </source>
</reference>
<dbReference type="PANTHER" id="PTHR28583:SF1">
    <property type="entry name" value="ACID CERAMIDASE"/>
    <property type="match status" value="1"/>
</dbReference>
<accession>A0A7X9S1I1</accession>
<sequence length="321" mass="35844">MKQTEHIINLDLPPKQRWSFLVDYKSEVDELLQCYLNDFEGADFIFESIDDYKRAVISADFMEEIEFISSISKFSSNEILIANLYYDILKFYLGCTAFAIETDGAILHSRNLDWWTDNNLLSSQSKIFDYQRNGRTIFKTVGWVGFIGALSGTKPGKFSVTLNAVLSKDAAEIAMPVSFLLRDVLDKANSYSEAKKTLEKTTIASDCLLLLSGITSSEMVVIERTPKRSATRGPDNGIVCVTNDYKLIENGNGGESELQATSCGRYDRACELVGAKKPTNANECLDVLKDEKVMMGITVQQMVFNNKTGEIELIKTGANNM</sequence>
<name>A0A7X9S1I1_9BACT</name>
<comment type="caution">
    <text evidence="2">The sequence shown here is derived from an EMBL/GenBank/DDBJ whole genome shotgun (WGS) entry which is preliminary data.</text>
</comment>
<dbReference type="RefSeq" id="WP_169660873.1">
    <property type="nucleotide sequence ID" value="NZ_JABANE010000193.1"/>
</dbReference>
<dbReference type="Gene3D" id="3.60.60.10">
    <property type="entry name" value="Penicillin V Acylase, Chain A"/>
    <property type="match status" value="1"/>
</dbReference>
<dbReference type="PANTHER" id="PTHR28583">
    <property type="entry name" value="ACID AMIDASE"/>
    <property type="match status" value="1"/>
</dbReference>
<evidence type="ECO:0000313" key="3">
    <source>
        <dbReference type="Proteomes" id="UP000576082"/>
    </source>
</evidence>
<evidence type="ECO:0000313" key="2">
    <source>
        <dbReference type="EMBL" id="NME72692.1"/>
    </source>
</evidence>
<feature type="domain" description="Peptidase C45 hydrolase" evidence="1">
    <location>
        <begin position="160"/>
        <end position="291"/>
    </location>
</feature>
<dbReference type="EMBL" id="JABANE010000193">
    <property type="protein sequence ID" value="NME72692.1"/>
    <property type="molecule type" value="Genomic_DNA"/>
</dbReference>
<dbReference type="NCBIfam" id="NF040521">
    <property type="entry name" value="C45_proenzyme"/>
    <property type="match status" value="1"/>
</dbReference>
<dbReference type="AlphaFoldDB" id="A0A7X9S1I1"/>
<evidence type="ECO:0000259" key="1">
    <source>
        <dbReference type="Pfam" id="PF03417"/>
    </source>
</evidence>
<dbReference type="InterPro" id="IPR047794">
    <property type="entry name" value="C45_proenzyme-like"/>
</dbReference>